<evidence type="ECO:0000313" key="1">
    <source>
        <dbReference type="EMBL" id="MCG2621134.1"/>
    </source>
</evidence>
<proteinExistence type="predicted"/>
<protein>
    <submittedName>
        <fullName evidence="1">Uncharacterized protein</fullName>
    </submittedName>
</protein>
<dbReference type="RefSeq" id="WP_237818241.1">
    <property type="nucleotide sequence ID" value="NZ_JAKLTQ010000002.1"/>
</dbReference>
<organism evidence="1 2">
    <name type="scientific">Arthrobacter hankyongi</name>
    <dbReference type="NCBI Taxonomy" id="2904801"/>
    <lineage>
        <taxon>Bacteria</taxon>
        <taxon>Bacillati</taxon>
        <taxon>Actinomycetota</taxon>
        <taxon>Actinomycetes</taxon>
        <taxon>Micrococcales</taxon>
        <taxon>Micrococcaceae</taxon>
        <taxon>Arthrobacter</taxon>
    </lineage>
</organism>
<sequence>MSAAPAGGVASGAHLKGGAYARGYIHHSFEQRAVFTTGGFAEELAAEIQRRGAGHVLLIARPRTDAEVLSALRAAASMVQEWLEVTQHIVTLISP</sequence>
<keyword evidence="2" id="KW-1185">Reference proteome</keyword>
<accession>A0ABS9L3Q9</accession>
<dbReference type="EMBL" id="JAKLTQ010000002">
    <property type="protein sequence ID" value="MCG2621134.1"/>
    <property type="molecule type" value="Genomic_DNA"/>
</dbReference>
<dbReference type="Proteomes" id="UP001165368">
    <property type="component" value="Unassembled WGS sequence"/>
</dbReference>
<gene>
    <name evidence="1" type="ORF">LVY72_04305</name>
</gene>
<name>A0ABS9L3Q9_9MICC</name>
<comment type="caution">
    <text evidence="1">The sequence shown here is derived from an EMBL/GenBank/DDBJ whole genome shotgun (WGS) entry which is preliminary data.</text>
</comment>
<evidence type="ECO:0000313" key="2">
    <source>
        <dbReference type="Proteomes" id="UP001165368"/>
    </source>
</evidence>
<reference evidence="1" key="1">
    <citation type="submission" date="2022-01" db="EMBL/GenBank/DDBJ databases">
        <authorList>
            <person name="Jo J.-H."/>
            <person name="Im W.-T."/>
        </authorList>
    </citation>
    <scope>NUCLEOTIDE SEQUENCE</scope>
    <source>
        <strain evidence="1">I2-34</strain>
    </source>
</reference>